<evidence type="ECO:0000313" key="2">
    <source>
        <dbReference type="EMBL" id="TDF89756.1"/>
    </source>
</evidence>
<comment type="caution">
    <text evidence="2">The sequence shown here is derived from an EMBL/GenBank/DDBJ whole genome shotgun (WGS) entry which is preliminary data.</text>
</comment>
<gene>
    <name evidence="2" type="ORF">E1809_22685</name>
</gene>
<evidence type="ECO:0000313" key="3">
    <source>
        <dbReference type="Proteomes" id="UP000295511"/>
    </source>
</evidence>
<keyword evidence="3" id="KW-1185">Reference proteome</keyword>
<proteinExistence type="predicted"/>
<protein>
    <submittedName>
        <fullName evidence="2">Uncharacterized protein</fullName>
    </submittedName>
</protein>
<reference evidence="2 3" key="1">
    <citation type="submission" date="2019-03" db="EMBL/GenBank/DDBJ databases">
        <title>Whole genome sequence of Arthrobacter sp JH1-1.</title>
        <authorList>
            <person name="Trinh H.N."/>
        </authorList>
    </citation>
    <scope>NUCLEOTIDE SEQUENCE [LARGE SCALE GENOMIC DNA]</scope>
    <source>
        <strain evidence="2 3">JH1-1</strain>
    </source>
</reference>
<dbReference type="AlphaFoldDB" id="A0A4R5K793"/>
<accession>A0A4R5K793</accession>
<organism evidence="2 3">
    <name type="scientific">Arthrobacter terricola</name>
    <dbReference type="NCBI Taxonomy" id="2547396"/>
    <lineage>
        <taxon>Bacteria</taxon>
        <taxon>Bacillati</taxon>
        <taxon>Actinomycetota</taxon>
        <taxon>Actinomycetes</taxon>
        <taxon>Micrococcales</taxon>
        <taxon>Micrococcaceae</taxon>
        <taxon>Arthrobacter</taxon>
    </lineage>
</organism>
<name>A0A4R5K793_9MICC</name>
<dbReference type="EMBL" id="SMRU01000038">
    <property type="protein sequence ID" value="TDF89756.1"/>
    <property type="molecule type" value="Genomic_DNA"/>
</dbReference>
<dbReference type="OrthoDB" id="9940887at2"/>
<evidence type="ECO:0000256" key="1">
    <source>
        <dbReference type="SAM" id="MobiDB-lite"/>
    </source>
</evidence>
<dbReference type="Proteomes" id="UP000295511">
    <property type="component" value="Unassembled WGS sequence"/>
</dbReference>
<sequence length="87" mass="9762">MKTTRTGLSSPNNAMAESWDGTAKINADWTQNRHWSEWIAAHDSSFSEAILCTQDKIYTASVTYVPGATADDAPGHHHGRRRLIRHR</sequence>
<feature type="compositionally biased region" description="Basic residues" evidence="1">
    <location>
        <begin position="76"/>
        <end position="87"/>
    </location>
</feature>
<feature type="region of interest" description="Disordered" evidence="1">
    <location>
        <begin position="67"/>
        <end position="87"/>
    </location>
</feature>